<keyword evidence="2" id="KW-1015">Disulfide bond</keyword>
<sequence>MQAVITLPLQPGSDGRYDCDLSLSAAAGHYVHVEVDQGSLRALAPCPNATRRHRQPCDCSFLEARDGLSAYAEPMGRLCAARNATAFNSADRHMWLRVAADQPRAGGVVRLIATSRRTTCHLGWKGTETSITFSGNTTGLTLSSPGYPRPPASIRCQYTIDPGSYAMVINVTDLDLAGPEDCQSKDPAARLEDSGRLDITRMTLGTWSGKQQVVVGRQLYAMVSPGLYSLDSVSDTTMSFCGKKRPKAISVPPYSGNVRVTYHSGSSPGRGFMMKVEASRCPPADLREPSGTVFLNNEARNCAFRIFAPDNNTITFFLGDNSYLTQSADCKDGGLEVRDGPSASSPLLGRVCEPSMVRGFYSTGPAMHVKFWVQDSNSYSRIDGYYLTTDQGEVHQQTTFLSEEISGPGNSFSEKIRAGRGCGGSIHQDQGVFSSPMYPAPYRNASVCRWDLYAPGARSPVLAFRAFDLGPITSCDTDFLEIFDVDDDNTETRLARFCGQEKPGFVRGHSHHMAVRYTISVRNGGVGWLAEFRGLATGDQWHVVDTWKTNPNL</sequence>
<evidence type="ECO:0000256" key="2">
    <source>
        <dbReference type="ARBA" id="ARBA00023157"/>
    </source>
</evidence>
<dbReference type="EMBL" id="JAHWGI010001227">
    <property type="protein sequence ID" value="KAK3925397.1"/>
    <property type="molecule type" value="Genomic_DNA"/>
</dbReference>
<reference evidence="5" key="1">
    <citation type="submission" date="2021-07" db="EMBL/GenBank/DDBJ databases">
        <authorList>
            <person name="Catto M.A."/>
            <person name="Jacobson A."/>
            <person name="Kennedy G."/>
            <person name="Labadie P."/>
            <person name="Hunt B.G."/>
            <person name="Srinivasan R."/>
        </authorList>
    </citation>
    <scope>NUCLEOTIDE SEQUENCE</scope>
    <source>
        <strain evidence="5">PL_HMW_Pooled</strain>
        <tissue evidence="5">Head</tissue>
    </source>
</reference>
<evidence type="ECO:0000259" key="4">
    <source>
        <dbReference type="PROSITE" id="PS01180"/>
    </source>
</evidence>
<dbReference type="SUPFAM" id="SSF49854">
    <property type="entry name" value="Spermadhesin, CUB domain"/>
    <property type="match status" value="4"/>
</dbReference>
<comment type="caution">
    <text evidence="5">The sequence shown here is derived from an EMBL/GenBank/DDBJ whole genome shotgun (WGS) entry which is preliminary data.</text>
</comment>
<comment type="caution">
    <text evidence="3">Lacks conserved residue(s) required for the propagation of feature annotation.</text>
</comment>
<keyword evidence="6" id="KW-1185">Reference proteome</keyword>
<evidence type="ECO:0000256" key="1">
    <source>
        <dbReference type="ARBA" id="ARBA00022737"/>
    </source>
</evidence>
<feature type="domain" description="CUB" evidence="4">
    <location>
        <begin position="281"/>
        <end position="389"/>
    </location>
</feature>
<gene>
    <name evidence="5" type="ORF">KUF71_013604</name>
</gene>
<evidence type="ECO:0000256" key="3">
    <source>
        <dbReference type="PROSITE-ProRule" id="PRU00059"/>
    </source>
</evidence>
<evidence type="ECO:0000313" key="5">
    <source>
        <dbReference type="EMBL" id="KAK3925397.1"/>
    </source>
</evidence>
<dbReference type="InterPro" id="IPR035914">
    <property type="entry name" value="Sperma_CUB_dom_sf"/>
</dbReference>
<evidence type="ECO:0000313" key="6">
    <source>
        <dbReference type="Proteomes" id="UP001219518"/>
    </source>
</evidence>
<proteinExistence type="predicted"/>
<feature type="domain" description="CUB" evidence="4">
    <location>
        <begin position="1"/>
        <end position="114"/>
    </location>
</feature>
<dbReference type="Gene3D" id="2.60.120.290">
    <property type="entry name" value="Spermadhesin, CUB domain"/>
    <property type="match status" value="4"/>
</dbReference>
<dbReference type="PANTHER" id="PTHR24251">
    <property type="entry name" value="OVOCHYMASE-RELATED"/>
    <property type="match status" value="1"/>
</dbReference>
<dbReference type="SMART" id="SM00042">
    <property type="entry name" value="CUB"/>
    <property type="match status" value="2"/>
</dbReference>
<dbReference type="AlphaFoldDB" id="A0AAE1HQ46"/>
<keyword evidence="1" id="KW-0677">Repeat</keyword>
<feature type="domain" description="CUB" evidence="4">
    <location>
        <begin position="422"/>
        <end position="535"/>
    </location>
</feature>
<dbReference type="FunFam" id="2.60.120.290:FF:000005">
    <property type="entry name" value="Procollagen C-endopeptidase enhancer 1"/>
    <property type="match status" value="1"/>
</dbReference>
<name>A0AAE1HQ46_9NEOP</name>
<protein>
    <submittedName>
        <fullName evidence="5">Cubilin-like protein</fullName>
    </submittedName>
</protein>
<dbReference type="CDD" id="cd00041">
    <property type="entry name" value="CUB"/>
    <property type="match status" value="3"/>
</dbReference>
<dbReference type="PROSITE" id="PS01180">
    <property type="entry name" value="CUB"/>
    <property type="match status" value="3"/>
</dbReference>
<dbReference type="Proteomes" id="UP001219518">
    <property type="component" value="Unassembled WGS sequence"/>
</dbReference>
<reference evidence="5" key="2">
    <citation type="journal article" date="2023" name="BMC Genomics">
        <title>Pest status, molecular evolution, and epigenetic factors derived from the genome assembly of Frankliniella fusca, a thysanopteran phytovirus vector.</title>
        <authorList>
            <person name="Catto M.A."/>
            <person name="Labadie P.E."/>
            <person name="Jacobson A.L."/>
            <person name="Kennedy G.G."/>
            <person name="Srinivasan R."/>
            <person name="Hunt B.G."/>
        </authorList>
    </citation>
    <scope>NUCLEOTIDE SEQUENCE</scope>
    <source>
        <strain evidence="5">PL_HMW_Pooled</strain>
    </source>
</reference>
<dbReference type="InterPro" id="IPR000859">
    <property type="entry name" value="CUB_dom"/>
</dbReference>
<dbReference type="Pfam" id="PF00431">
    <property type="entry name" value="CUB"/>
    <property type="match status" value="2"/>
</dbReference>
<organism evidence="5 6">
    <name type="scientific">Frankliniella fusca</name>
    <dbReference type="NCBI Taxonomy" id="407009"/>
    <lineage>
        <taxon>Eukaryota</taxon>
        <taxon>Metazoa</taxon>
        <taxon>Ecdysozoa</taxon>
        <taxon>Arthropoda</taxon>
        <taxon>Hexapoda</taxon>
        <taxon>Insecta</taxon>
        <taxon>Pterygota</taxon>
        <taxon>Neoptera</taxon>
        <taxon>Paraneoptera</taxon>
        <taxon>Thysanoptera</taxon>
        <taxon>Terebrantia</taxon>
        <taxon>Thripoidea</taxon>
        <taxon>Thripidae</taxon>
        <taxon>Frankliniella</taxon>
    </lineage>
</organism>
<accession>A0AAE1HQ46</accession>